<sequence length="73" mass="7766">MADADADDALEADLLNRRNMSALNVLAKEHAEDRGGQRGGLILLGQIDKGKRGVGRYQKTAVACGCLDGQLKL</sequence>
<name>C4GB99_9FIRM</name>
<reference evidence="1" key="1">
    <citation type="submission" date="2009-04" db="EMBL/GenBank/DDBJ databases">
        <authorList>
            <person name="Weinstock G."/>
            <person name="Sodergren E."/>
            <person name="Clifton S."/>
            <person name="Fulton L."/>
            <person name="Fulton B."/>
            <person name="Courtney L."/>
            <person name="Fronick C."/>
            <person name="Harrison M."/>
            <person name="Strong C."/>
            <person name="Farmer C."/>
            <person name="Delahaunty K."/>
            <person name="Markovic C."/>
            <person name="Hall O."/>
            <person name="Minx P."/>
            <person name="Tomlinson C."/>
            <person name="Mitreva M."/>
            <person name="Nelson J."/>
            <person name="Hou S."/>
            <person name="Wollam A."/>
            <person name="Pepin K.H."/>
            <person name="Johnson M."/>
            <person name="Bhonagiri V."/>
            <person name="Nash W.E."/>
            <person name="Warren W."/>
            <person name="Chinwalla A."/>
            <person name="Mardis E.R."/>
            <person name="Wilson R.K."/>
        </authorList>
    </citation>
    <scope>NUCLEOTIDE SEQUENCE [LARGE SCALE GENOMIC DNA]</scope>
    <source>
        <strain evidence="1">DSM 14600</strain>
    </source>
</reference>
<dbReference type="Proteomes" id="UP000003494">
    <property type="component" value="Unassembled WGS sequence"/>
</dbReference>
<evidence type="ECO:0000313" key="2">
    <source>
        <dbReference type="Proteomes" id="UP000003494"/>
    </source>
</evidence>
<dbReference type="HOGENOM" id="CLU_2702786_0_0_9"/>
<gene>
    <name evidence="1" type="ORF">GCWU000342_01200</name>
</gene>
<dbReference type="AlphaFoldDB" id="C4GB99"/>
<dbReference type="EMBL" id="ACIP02000002">
    <property type="protein sequence ID" value="EEP28392.1"/>
    <property type="molecule type" value="Genomic_DNA"/>
</dbReference>
<proteinExistence type="predicted"/>
<organism evidence="1 2">
    <name type="scientific">Shuttleworthella satelles DSM 14600</name>
    <dbReference type="NCBI Taxonomy" id="626523"/>
    <lineage>
        <taxon>Bacteria</taxon>
        <taxon>Bacillati</taxon>
        <taxon>Bacillota</taxon>
        <taxon>Clostridia</taxon>
        <taxon>Lachnospirales</taxon>
        <taxon>Lachnospiraceae</taxon>
        <taxon>Shuttleworthella</taxon>
    </lineage>
</organism>
<protein>
    <submittedName>
        <fullName evidence="1">Uncharacterized protein</fullName>
    </submittedName>
</protein>
<comment type="caution">
    <text evidence="1">The sequence shown here is derived from an EMBL/GenBank/DDBJ whole genome shotgun (WGS) entry which is preliminary data.</text>
</comment>
<evidence type="ECO:0000313" key="1">
    <source>
        <dbReference type="EMBL" id="EEP28392.1"/>
    </source>
</evidence>
<accession>C4GB99</accession>
<keyword evidence="2" id="KW-1185">Reference proteome</keyword>